<name>A0A7I4BD90_PHYPA</name>
<organism evidence="8 9">
    <name type="scientific">Physcomitrium patens</name>
    <name type="common">Spreading-leaved earth moss</name>
    <name type="synonym">Physcomitrella patens</name>
    <dbReference type="NCBI Taxonomy" id="3218"/>
    <lineage>
        <taxon>Eukaryota</taxon>
        <taxon>Viridiplantae</taxon>
        <taxon>Streptophyta</taxon>
        <taxon>Embryophyta</taxon>
        <taxon>Bryophyta</taxon>
        <taxon>Bryophytina</taxon>
        <taxon>Bryopsida</taxon>
        <taxon>Funariidae</taxon>
        <taxon>Funariales</taxon>
        <taxon>Funariaceae</taxon>
        <taxon>Physcomitrium</taxon>
    </lineage>
</organism>
<reference evidence="8" key="3">
    <citation type="submission" date="2020-12" db="UniProtKB">
        <authorList>
            <consortium name="EnsemblPlants"/>
        </authorList>
    </citation>
    <scope>IDENTIFICATION</scope>
</reference>
<dbReference type="GO" id="GO:0000703">
    <property type="term" value="F:oxidized pyrimidine nucleobase lesion DNA N-glycosylase activity"/>
    <property type="evidence" value="ECO:0000318"/>
    <property type="project" value="GO_Central"/>
</dbReference>
<dbReference type="GO" id="GO:0006285">
    <property type="term" value="P:base-excision repair, AP site formation"/>
    <property type="evidence" value="ECO:0000318"/>
    <property type="project" value="GO_Central"/>
</dbReference>
<protein>
    <recommendedName>
        <fullName evidence="7">HhH-GPD domain-containing protein</fullName>
    </recommendedName>
</protein>
<dbReference type="InterPro" id="IPR004036">
    <property type="entry name" value="Endonuclease-III-like_CS2"/>
</dbReference>
<dbReference type="PANTHER" id="PTHR43286">
    <property type="entry name" value="ENDONUCLEASE III-LIKE PROTEIN 1"/>
    <property type="match status" value="1"/>
</dbReference>
<dbReference type="GO" id="GO:0006289">
    <property type="term" value="P:nucleotide-excision repair"/>
    <property type="evidence" value="ECO:0000318"/>
    <property type="project" value="GO_Central"/>
</dbReference>
<keyword evidence="2" id="KW-0227">DNA damage</keyword>
<keyword evidence="5" id="KW-0456">Lyase</keyword>
<evidence type="ECO:0000256" key="4">
    <source>
        <dbReference type="ARBA" id="ARBA00023204"/>
    </source>
</evidence>
<dbReference type="InterPro" id="IPR023170">
    <property type="entry name" value="HhH_base_excis_C"/>
</dbReference>
<dbReference type="Gramene" id="Pp3c17_17810V3.5">
    <property type="protein sequence ID" value="Pp3c17_17810V3.5"/>
    <property type="gene ID" value="Pp3c17_17810"/>
</dbReference>
<comment type="similarity">
    <text evidence="1">Belongs to the Nth/MutY family.</text>
</comment>
<dbReference type="EMBL" id="ABEU02000017">
    <property type="status" value="NOT_ANNOTATED_CDS"/>
    <property type="molecule type" value="Genomic_DNA"/>
</dbReference>
<sequence length="382" mass="41687">MEDNAFAAFSFSAPAPPTSWNRTEKTVKVCALAPGSNLRLRLIQVEVDAGVKQSGRLSPLGINRDRSVSQTDKRRKLTAKVERFDAAATVGRLPCLVKTEPKLEIEDSDQAISGNIVKVESSSKAVKARQSRSKADNSTKECAPENWEQIVQGIRSMRMGKDAPVDLFGTHQLFDIEADKGTQQFQALVAAMISSQTRDAVTGAAMQRLRAMPGGLNVAHIASDDVEIDALAEILKPVGFYRQKAKFMKSIAQSLAAPPHNGAVPNSLEELMKLPGVGPKVALLVLWVAFGMGEEGLIVDTNVRRVCSRLGWVPADATPELTRRTLESWMPRSMWADTSFLFVGFGQQVCKPLAPKCEGCKVSQLCPSAFKQSPKRQTRKPK</sequence>
<gene>
    <name evidence="8" type="primary">LOC112294121</name>
</gene>
<dbReference type="InParanoid" id="A0A7I4BD90"/>
<evidence type="ECO:0000256" key="1">
    <source>
        <dbReference type="ARBA" id="ARBA00008343"/>
    </source>
</evidence>
<keyword evidence="6" id="KW-0326">Glycosidase</keyword>
<dbReference type="FunCoup" id="A0A7I4BD90">
    <property type="interactions" value="2666"/>
</dbReference>
<dbReference type="Proteomes" id="UP000006727">
    <property type="component" value="Chromosome 17"/>
</dbReference>
<keyword evidence="9" id="KW-1185">Reference proteome</keyword>
<evidence type="ECO:0000256" key="2">
    <source>
        <dbReference type="ARBA" id="ARBA00022763"/>
    </source>
</evidence>
<evidence type="ECO:0000256" key="5">
    <source>
        <dbReference type="ARBA" id="ARBA00023239"/>
    </source>
</evidence>
<dbReference type="InterPro" id="IPR003265">
    <property type="entry name" value="HhH-GPD_domain"/>
</dbReference>
<dbReference type="InterPro" id="IPR000445">
    <property type="entry name" value="HhH_motif"/>
</dbReference>
<dbReference type="PROSITE" id="PS01155">
    <property type="entry name" value="ENDONUCLEASE_III_2"/>
    <property type="match status" value="1"/>
</dbReference>
<dbReference type="Pfam" id="PF00730">
    <property type="entry name" value="HhH-GPD"/>
    <property type="match status" value="1"/>
</dbReference>
<dbReference type="OrthoDB" id="2099276at2759"/>
<dbReference type="GO" id="GO:0005634">
    <property type="term" value="C:nucleus"/>
    <property type="evidence" value="ECO:0000318"/>
    <property type="project" value="GO_Central"/>
</dbReference>
<dbReference type="CDD" id="cd00056">
    <property type="entry name" value="ENDO3c"/>
    <property type="match status" value="1"/>
</dbReference>
<dbReference type="EnsemblPlants" id="Pp3c17_17810V3.5">
    <property type="protein sequence ID" value="Pp3c17_17810V3.5"/>
    <property type="gene ID" value="Pp3c17_17810"/>
</dbReference>
<dbReference type="AlphaFoldDB" id="A0A7I4BD90"/>
<dbReference type="Pfam" id="PF00633">
    <property type="entry name" value="HHH"/>
    <property type="match status" value="1"/>
</dbReference>
<dbReference type="SMART" id="SM00478">
    <property type="entry name" value="ENDO3c"/>
    <property type="match status" value="1"/>
</dbReference>
<evidence type="ECO:0000313" key="9">
    <source>
        <dbReference type="Proteomes" id="UP000006727"/>
    </source>
</evidence>
<dbReference type="Gene3D" id="1.10.1670.10">
    <property type="entry name" value="Helix-hairpin-Helix base-excision DNA repair enzymes (C-terminal)"/>
    <property type="match status" value="1"/>
</dbReference>
<proteinExistence type="inferred from homology"/>
<dbReference type="InterPro" id="IPR011257">
    <property type="entry name" value="DNA_glycosylase"/>
</dbReference>
<evidence type="ECO:0000256" key="6">
    <source>
        <dbReference type="ARBA" id="ARBA00023295"/>
    </source>
</evidence>
<dbReference type="GeneID" id="112294121"/>
<evidence type="ECO:0000313" key="8">
    <source>
        <dbReference type="EnsemblPlants" id="Pp3c17_17810V3.5"/>
    </source>
</evidence>
<reference evidence="8 9" key="1">
    <citation type="journal article" date="2008" name="Science">
        <title>The Physcomitrella genome reveals evolutionary insights into the conquest of land by plants.</title>
        <authorList>
            <person name="Rensing S."/>
            <person name="Lang D."/>
            <person name="Zimmer A."/>
            <person name="Terry A."/>
            <person name="Salamov A."/>
            <person name="Shapiro H."/>
            <person name="Nishiyama T."/>
            <person name="Perroud P.-F."/>
            <person name="Lindquist E."/>
            <person name="Kamisugi Y."/>
            <person name="Tanahashi T."/>
            <person name="Sakakibara K."/>
            <person name="Fujita T."/>
            <person name="Oishi K."/>
            <person name="Shin-I T."/>
            <person name="Kuroki Y."/>
            <person name="Toyoda A."/>
            <person name="Suzuki Y."/>
            <person name="Hashimoto A."/>
            <person name="Yamaguchi K."/>
            <person name="Sugano A."/>
            <person name="Kohara Y."/>
            <person name="Fujiyama A."/>
            <person name="Anterola A."/>
            <person name="Aoki S."/>
            <person name="Ashton N."/>
            <person name="Barbazuk W.B."/>
            <person name="Barker E."/>
            <person name="Bennetzen J."/>
            <person name="Bezanilla M."/>
            <person name="Blankenship R."/>
            <person name="Cho S.H."/>
            <person name="Dutcher S."/>
            <person name="Estelle M."/>
            <person name="Fawcett J.A."/>
            <person name="Gundlach H."/>
            <person name="Hanada K."/>
            <person name="Heyl A."/>
            <person name="Hicks K.A."/>
            <person name="Hugh J."/>
            <person name="Lohr M."/>
            <person name="Mayer K."/>
            <person name="Melkozernov A."/>
            <person name="Murata T."/>
            <person name="Nelson D."/>
            <person name="Pils B."/>
            <person name="Prigge M."/>
            <person name="Reiss B."/>
            <person name="Renner T."/>
            <person name="Rombauts S."/>
            <person name="Rushton P."/>
            <person name="Sanderfoot A."/>
            <person name="Schween G."/>
            <person name="Shiu S.-H."/>
            <person name="Stueber K."/>
            <person name="Theodoulou F.L."/>
            <person name="Tu H."/>
            <person name="Van de Peer Y."/>
            <person name="Verrier P.J."/>
            <person name="Waters E."/>
            <person name="Wood A."/>
            <person name="Yang L."/>
            <person name="Cove D."/>
            <person name="Cuming A."/>
            <person name="Hasebe M."/>
            <person name="Lucas S."/>
            <person name="Mishler D.B."/>
            <person name="Reski R."/>
            <person name="Grigoriev I."/>
            <person name="Quatrano R.S."/>
            <person name="Boore J.L."/>
        </authorList>
    </citation>
    <scope>NUCLEOTIDE SEQUENCE [LARGE SCALE GENOMIC DNA]</scope>
    <source>
        <strain evidence="8 9">cv. Gransden 2004</strain>
    </source>
</reference>
<dbReference type="KEGG" id="ppp:112294121"/>
<dbReference type="GO" id="GO:0003906">
    <property type="term" value="F:DNA-(apurinic or apyrimidinic site) endonuclease activity"/>
    <property type="evidence" value="ECO:0000318"/>
    <property type="project" value="GO_Central"/>
</dbReference>
<keyword evidence="3" id="KW-0378">Hydrolase</keyword>
<dbReference type="SUPFAM" id="SSF48150">
    <property type="entry name" value="DNA-glycosylase"/>
    <property type="match status" value="1"/>
</dbReference>
<evidence type="ECO:0000256" key="3">
    <source>
        <dbReference type="ARBA" id="ARBA00022801"/>
    </source>
</evidence>
<reference evidence="8 9" key="2">
    <citation type="journal article" date="2018" name="Plant J.">
        <title>The Physcomitrella patens chromosome-scale assembly reveals moss genome structure and evolution.</title>
        <authorList>
            <person name="Lang D."/>
            <person name="Ullrich K.K."/>
            <person name="Murat F."/>
            <person name="Fuchs J."/>
            <person name="Jenkins J."/>
            <person name="Haas F.B."/>
            <person name="Piednoel M."/>
            <person name="Gundlach H."/>
            <person name="Van Bel M."/>
            <person name="Meyberg R."/>
            <person name="Vives C."/>
            <person name="Morata J."/>
            <person name="Symeonidi A."/>
            <person name="Hiss M."/>
            <person name="Muchero W."/>
            <person name="Kamisugi Y."/>
            <person name="Saleh O."/>
            <person name="Blanc G."/>
            <person name="Decker E.L."/>
            <person name="van Gessel N."/>
            <person name="Grimwood J."/>
            <person name="Hayes R.D."/>
            <person name="Graham S.W."/>
            <person name="Gunter L.E."/>
            <person name="McDaniel S.F."/>
            <person name="Hoernstein S.N.W."/>
            <person name="Larsson A."/>
            <person name="Li F.W."/>
            <person name="Perroud P.F."/>
            <person name="Phillips J."/>
            <person name="Ranjan P."/>
            <person name="Rokshar D.S."/>
            <person name="Rothfels C.J."/>
            <person name="Schneider L."/>
            <person name="Shu S."/>
            <person name="Stevenson D.W."/>
            <person name="Thummler F."/>
            <person name="Tillich M."/>
            <person name="Villarreal Aguilar J.C."/>
            <person name="Widiez T."/>
            <person name="Wong G.K."/>
            <person name="Wymore A."/>
            <person name="Zhang Y."/>
            <person name="Zimmer A.D."/>
            <person name="Quatrano R.S."/>
            <person name="Mayer K.F.X."/>
            <person name="Goodstein D."/>
            <person name="Casacuberta J.M."/>
            <person name="Vandepoele K."/>
            <person name="Reski R."/>
            <person name="Cuming A.C."/>
            <person name="Tuskan G.A."/>
            <person name="Maumus F."/>
            <person name="Salse J."/>
            <person name="Schmutz J."/>
            <person name="Rensing S.A."/>
        </authorList>
    </citation>
    <scope>NUCLEOTIDE SEQUENCE [LARGE SCALE GENOMIC DNA]</scope>
    <source>
        <strain evidence="8 9">cv. Gransden 2004</strain>
    </source>
</reference>
<dbReference type="Gene3D" id="1.10.340.30">
    <property type="entry name" value="Hypothetical protein, domain 2"/>
    <property type="match status" value="1"/>
</dbReference>
<evidence type="ECO:0000259" key="7">
    <source>
        <dbReference type="SMART" id="SM00478"/>
    </source>
</evidence>
<dbReference type="GO" id="GO:0016829">
    <property type="term" value="F:lyase activity"/>
    <property type="evidence" value="ECO:0007669"/>
    <property type="project" value="UniProtKB-KW"/>
</dbReference>
<keyword evidence="4" id="KW-0234">DNA repair</keyword>
<dbReference type="GO" id="GO:0003677">
    <property type="term" value="F:DNA binding"/>
    <property type="evidence" value="ECO:0007669"/>
    <property type="project" value="InterPro"/>
</dbReference>
<accession>A0A7I4BD90</accession>
<dbReference type="PANTHER" id="PTHR43286:SF6">
    <property type="entry name" value="ENDONUCLEASE III HOMOLOG"/>
    <property type="match status" value="1"/>
</dbReference>
<dbReference type="FunFam" id="1.10.340.30:FF:000001">
    <property type="entry name" value="Endonuclease III"/>
    <property type="match status" value="1"/>
</dbReference>
<dbReference type="RefSeq" id="XP_024400080.1">
    <property type="nucleotide sequence ID" value="XM_024544312.2"/>
</dbReference>
<feature type="domain" description="HhH-GPD" evidence="7">
    <location>
        <begin position="193"/>
        <end position="348"/>
    </location>
</feature>